<dbReference type="KEGG" id="pchi:PC41400_23375"/>
<evidence type="ECO:0000313" key="1">
    <source>
        <dbReference type="EMBL" id="MCY9594861.1"/>
    </source>
</evidence>
<dbReference type="GeneID" id="95377737"/>
<evidence type="ECO:0000313" key="4">
    <source>
        <dbReference type="Proteomes" id="UP001527202"/>
    </source>
</evidence>
<reference evidence="2 3" key="1">
    <citation type="submission" date="2018-01" db="EMBL/GenBank/DDBJ databases">
        <title>The whole genome sequencing and assembly of Paenibacillus chitinolyticus KCCM 41400 strain.</title>
        <authorList>
            <person name="Kim J.-Y."/>
            <person name="Park M.-K."/>
            <person name="Lee Y.-J."/>
            <person name="Yi H."/>
            <person name="Bahn Y.-S."/>
            <person name="Kim J.F."/>
            <person name="Lee D.-W."/>
        </authorList>
    </citation>
    <scope>NUCLEOTIDE SEQUENCE [LARGE SCALE GENOMIC DNA]</scope>
    <source>
        <strain evidence="2 3">KCCM 41400</strain>
    </source>
</reference>
<dbReference type="OrthoDB" id="2375806at2"/>
<keyword evidence="4" id="KW-1185">Reference proteome</keyword>
<reference evidence="1 4" key="2">
    <citation type="submission" date="2022-05" db="EMBL/GenBank/DDBJ databases">
        <title>Genome Sequencing of Bee-Associated Microbes.</title>
        <authorList>
            <person name="Dunlap C."/>
        </authorList>
    </citation>
    <scope>NUCLEOTIDE SEQUENCE [LARGE SCALE GENOMIC DNA]</scope>
    <source>
        <strain evidence="1 4">NRRL B-23120</strain>
    </source>
</reference>
<name>A0A410X1G9_9BACL</name>
<evidence type="ECO:0000313" key="3">
    <source>
        <dbReference type="Proteomes" id="UP000288943"/>
    </source>
</evidence>
<protein>
    <submittedName>
        <fullName evidence="2">Uncharacterized protein</fullName>
    </submittedName>
</protein>
<proteinExistence type="predicted"/>
<organism evidence="2 3">
    <name type="scientific">Paenibacillus chitinolyticus</name>
    <dbReference type="NCBI Taxonomy" id="79263"/>
    <lineage>
        <taxon>Bacteria</taxon>
        <taxon>Bacillati</taxon>
        <taxon>Bacillota</taxon>
        <taxon>Bacilli</taxon>
        <taxon>Bacillales</taxon>
        <taxon>Paenibacillaceae</taxon>
        <taxon>Paenibacillus</taxon>
    </lineage>
</organism>
<sequence>MSEKSILATFRSPEEAQGAEAKLKALRVIDMQIARFDRFQGEGVQRQMNPLTGDFASLGNLTQSAEWYSHDAGILAAADPTASGMSDGGSGMPTGRDILLTVVVDESTHHQAMRVIRECGGEI</sequence>
<dbReference type="AlphaFoldDB" id="A0A410X1G9"/>
<dbReference type="RefSeq" id="WP_042230140.1">
    <property type="nucleotide sequence ID" value="NZ_CP026520.1"/>
</dbReference>
<dbReference type="EMBL" id="JAMDMJ010000003">
    <property type="protein sequence ID" value="MCY9594861.1"/>
    <property type="molecule type" value="Genomic_DNA"/>
</dbReference>
<gene>
    <name evidence="1" type="ORF">M5X16_03610</name>
    <name evidence="2" type="ORF">PC41400_23375</name>
</gene>
<dbReference type="EMBL" id="CP026520">
    <property type="protein sequence ID" value="QAV20455.1"/>
    <property type="molecule type" value="Genomic_DNA"/>
</dbReference>
<dbReference type="Proteomes" id="UP000288943">
    <property type="component" value="Chromosome"/>
</dbReference>
<dbReference type="Proteomes" id="UP001527202">
    <property type="component" value="Unassembled WGS sequence"/>
</dbReference>
<accession>A0A410X1G9</accession>
<evidence type="ECO:0000313" key="2">
    <source>
        <dbReference type="EMBL" id="QAV20455.1"/>
    </source>
</evidence>